<keyword evidence="6" id="KW-1185">Reference proteome</keyword>
<evidence type="ECO:0000313" key="4">
    <source>
        <dbReference type="EMBL" id="KAF9512428.1"/>
    </source>
</evidence>
<dbReference type="EMBL" id="MU129045">
    <property type="protein sequence ID" value="KAF9508997.1"/>
    <property type="molecule type" value="Genomic_DNA"/>
</dbReference>
<evidence type="ECO:0000313" key="5">
    <source>
        <dbReference type="EMBL" id="KAF9518953.1"/>
    </source>
</evidence>
<proteinExistence type="predicted"/>
<evidence type="ECO:0000313" key="6">
    <source>
        <dbReference type="Proteomes" id="UP000886523"/>
    </source>
</evidence>
<protein>
    <submittedName>
        <fullName evidence="5">Uncharacterized protein</fullName>
    </submittedName>
</protein>
<evidence type="ECO:0000256" key="1">
    <source>
        <dbReference type="SAM" id="MobiDB-lite"/>
    </source>
</evidence>
<evidence type="ECO:0000313" key="2">
    <source>
        <dbReference type="EMBL" id="KAF9506362.1"/>
    </source>
</evidence>
<evidence type="ECO:0000313" key="3">
    <source>
        <dbReference type="EMBL" id="KAF9508997.1"/>
    </source>
</evidence>
<reference evidence="5" key="1">
    <citation type="journal article" date="2020" name="Nat. Commun.">
        <title>Large-scale genome sequencing of mycorrhizal fungi provides insights into the early evolution of symbiotic traits.</title>
        <authorList>
            <person name="Miyauchi S."/>
            <person name="Kiss E."/>
            <person name="Kuo A."/>
            <person name="Drula E."/>
            <person name="Kohler A."/>
            <person name="Sanchez-Garcia M."/>
            <person name="Morin E."/>
            <person name="Andreopoulos B."/>
            <person name="Barry K.W."/>
            <person name="Bonito G."/>
            <person name="Buee M."/>
            <person name="Carver A."/>
            <person name="Chen C."/>
            <person name="Cichocki N."/>
            <person name="Clum A."/>
            <person name="Culley D."/>
            <person name="Crous P.W."/>
            <person name="Fauchery L."/>
            <person name="Girlanda M."/>
            <person name="Hayes R.D."/>
            <person name="Keri Z."/>
            <person name="LaButti K."/>
            <person name="Lipzen A."/>
            <person name="Lombard V."/>
            <person name="Magnuson J."/>
            <person name="Maillard F."/>
            <person name="Murat C."/>
            <person name="Nolan M."/>
            <person name="Ohm R.A."/>
            <person name="Pangilinan J."/>
            <person name="Pereira M.F."/>
            <person name="Perotto S."/>
            <person name="Peter M."/>
            <person name="Pfister S."/>
            <person name="Riley R."/>
            <person name="Sitrit Y."/>
            <person name="Stielow J.B."/>
            <person name="Szollosi G."/>
            <person name="Zifcakova L."/>
            <person name="Stursova M."/>
            <person name="Spatafora J.W."/>
            <person name="Tedersoo L."/>
            <person name="Vaario L.M."/>
            <person name="Yamada A."/>
            <person name="Yan M."/>
            <person name="Wang P."/>
            <person name="Xu J."/>
            <person name="Bruns T."/>
            <person name="Baldrian P."/>
            <person name="Vilgalys R."/>
            <person name="Dunand C."/>
            <person name="Henrissat B."/>
            <person name="Grigoriev I.V."/>
            <person name="Hibbett D."/>
            <person name="Nagy L.G."/>
            <person name="Martin F.M."/>
        </authorList>
    </citation>
    <scope>NUCLEOTIDE SEQUENCE</scope>
    <source>
        <strain evidence="5">UP504</strain>
    </source>
</reference>
<gene>
    <name evidence="5" type="ORF">BS47DRAFT_1388626</name>
    <name evidence="4" type="ORF">BS47DRAFT_1394304</name>
    <name evidence="3" type="ORF">BS47DRAFT_1397269</name>
    <name evidence="2" type="ORF">BS47DRAFT_1399555</name>
</gene>
<comment type="caution">
    <text evidence="5">The sequence shown here is derived from an EMBL/GenBank/DDBJ whole genome shotgun (WGS) entry which is preliminary data.</text>
</comment>
<name>A0A9P6B728_9AGAM</name>
<accession>A0A9P6B728</accession>
<dbReference type="EMBL" id="MU128987">
    <property type="protein sequence ID" value="KAF9512428.1"/>
    <property type="molecule type" value="Genomic_DNA"/>
</dbReference>
<dbReference type="EMBL" id="MU129113">
    <property type="protein sequence ID" value="KAF9506362.1"/>
    <property type="molecule type" value="Genomic_DNA"/>
</dbReference>
<dbReference type="Proteomes" id="UP000886523">
    <property type="component" value="Unassembled WGS sequence"/>
</dbReference>
<sequence length="305" mass="34108">MTTELFVLSRVPAAHPVHLLLYPKQKSLMERHLQGLYTFLSRLTVHASEVWALPHDETEASLPIIFSLTSGTLENKFGKYETSWGDIWLFKSCLNRTDLKKYNFRAATYSKGICTQLRKHYGGGKSIENQGLQFFHIQRVVLHTPGDQVPTFLRDWIHLPTPVPSIPSTSNKRQRSPTPLEAPSKRLKDDSLSVDAMDIDDSSNTKDGSAMDVDDPQSDPLPIPTTSGTSKIVNISDEESNPSSYHSDVDDAPNNAPEPAGPMCDHSHTPDWDLENRFLGLDSHRNVVHVDSRGRPYTVKLVVLG</sequence>
<feature type="compositionally biased region" description="Polar residues" evidence="1">
    <location>
        <begin position="224"/>
        <end position="233"/>
    </location>
</feature>
<feature type="region of interest" description="Disordered" evidence="1">
    <location>
        <begin position="163"/>
        <end position="268"/>
    </location>
</feature>
<dbReference type="EMBL" id="MU128921">
    <property type="protein sequence ID" value="KAF9518953.1"/>
    <property type="molecule type" value="Genomic_DNA"/>
</dbReference>
<dbReference type="AlphaFoldDB" id="A0A9P6B728"/>
<organism evidence="5 6">
    <name type="scientific">Hydnum rufescens UP504</name>
    <dbReference type="NCBI Taxonomy" id="1448309"/>
    <lineage>
        <taxon>Eukaryota</taxon>
        <taxon>Fungi</taxon>
        <taxon>Dikarya</taxon>
        <taxon>Basidiomycota</taxon>
        <taxon>Agaricomycotina</taxon>
        <taxon>Agaricomycetes</taxon>
        <taxon>Cantharellales</taxon>
        <taxon>Hydnaceae</taxon>
        <taxon>Hydnum</taxon>
    </lineage>
</organism>